<accession>A0AAD1WRN6</accession>
<evidence type="ECO:0000313" key="1">
    <source>
        <dbReference type="EMBL" id="CAH2325589.1"/>
    </source>
</evidence>
<name>A0AAD1WRN6_PELCU</name>
<protein>
    <submittedName>
        <fullName evidence="1">Uncharacterized protein</fullName>
    </submittedName>
</protein>
<dbReference type="EMBL" id="OW240923">
    <property type="protein sequence ID" value="CAH2325589.1"/>
    <property type="molecule type" value="Genomic_DNA"/>
</dbReference>
<dbReference type="AlphaFoldDB" id="A0AAD1WRN6"/>
<organism evidence="1 2">
    <name type="scientific">Pelobates cultripes</name>
    <name type="common">Western spadefoot toad</name>
    <dbReference type="NCBI Taxonomy" id="61616"/>
    <lineage>
        <taxon>Eukaryota</taxon>
        <taxon>Metazoa</taxon>
        <taxon>Chordata</taxon>
        <taxon>Craniata</taxon>
        <taxon>Vertebrata</taxon>
        <taxon>Euteleostomi</taxon>
        <taxon>Amphibia</taxon>
        <taxon>Batrachia</taxon>
        <taxon>Anura</taxon>
        <taxon>Pelobatoidea</taxon>
        <taxon>Pelobatidae</taxon>
        <taxon>Pelobates</taxon>
    </lineage>
</organism>
<gene>
    <name evidence="1" type="ORF">PECUL_23A004755</name>
</gene>
<dbReference type="Proteomes" id="UP001295444">
    <property type="component" value="Chromosome 12"/>
</dbReference>
<evidence type="ECO:0000313" key="2">
    <source>
        <dbReference type="Proteomes" id="UP001295444"/>
    </source>
</evidence>
<proteinExistence type="predicted"/>
<keyword evidence="2" id="KW-1185">Reference proteome</keyword>
<reference evidence="1" key="1">
    <citation type="submission" date="2022-03" db="EMBL/GenBank/DDBJ databases">
        <authorList>
            <person name="Alioto T."/>
            <person name="Alioto T."/>
            <person name="Gomez Garrido J."/>
        </authorList>
    </citation>
    <scope>NUCLEOTIDE SEQUENCE</scope>
</reference>
<sequence>MYNSICLGGKRSRVAADVMYKPFKEGGMGMPNKARYYKAAMISTLINTFHYTNPPPWSQMETAQAAGLTIPMLAWLPNAYRPKHHKISPTTAATLQAWDELIGRSCLDMYISPALPLQAHKVLIPGFDYNLWNKHGVTYLS</sequence>